<dbReference type="Proteomes" id="UP000789901">
    <property type="component" value="Unassembled WGS sequence"/>
</dbReference>
<reference evidence="2 3" key="1">
    <citation type="submission" date="2021-06" db="EMBL/GenBank/DDBJ databases">
        <authorList>
            <person name="Kallberg Y."/>
            <person name="Tangrot J."/>
            <person name="Rosling A."/>
        </authorList>
    </citation>
    <scope>NUCLEOTIDE SEQUENCE [LARGE SCALE GENOMIC DNA]</scope>
    <source>
        <strain evidence="2 3">120-4 pot B 10/14</strain>
    </source>
</reference>
<gene>
    <name evidence="2" type="ORF">GMARGA_LOCUS9277</name>
</gene>
<evidence type="ECO:0000313" key="3">
    <source>
        <dbReference type="Proteomes" id="UP000789901"/>
    </source>
</evidence>
<comment type="caution">
    <text evidence="2">The sequence shown here is derived from an EMBL/GenBank/DDBJ whole genome shotgun (WGS) entry which is preliminary data.</text>
</comment>
<dbReference type="EMBL" id="CAJVQB010004933">
    <property type="protein sequence ID" value="CAG8649441.1"/>
    <property type="molecule type" value="Genomic_DNA"/>
</dbReference>
<evidence type="ECO:0000313" key="2">
    <source>
        <dbReference type="EMBL" id="CAG8649441.1"/>
    </source>
</evidence>
<proteinExistence type="predicted"/>
<name>A0ABN7UPY2_GIGMA</name>
<dbReference type="Pfam" id="PF03184">
    <property type="entry name" value="DDE_1"/>
    <property type="match status" value="1"/>
</dbReference>
<accession>A0ABN7UPY2</accession>
<evidence type="ECO:0000259" key="1">
    <source>
        <dbReference type="Pfam" id="PF03184"/>
    </source>
</evidence>
<dbReference type="InterPro" id="IPR004875">
    <property type="entry name" value="DDE_SF_endonuclease_dom"/>
</dbReference>
<organism evidence="2 3">
    <name type="scientific">Gigaspora margarita</name>
    <dbReference type="NCBI Taxonomy" id="4874"/>
    <lineage>
        <taxon>Eukaryota</taxon>
        <taxon>Fungi</taxon>
        <taxon>Fungi incertae sedis</taxon>
        <taxon>Mucoromycota</taxon>
        <taxon>Glomeromycotina</taxon>
        <taxon>Glomeromycetes</taxon>
        <taxon>Diversisporales</taxon>
        <taxon>Gigasporaceae</taxon>
        <taxon>Gigaspora</taxon>
    </lineage>
</organism>
<feature type="domain" description="DDE-1" evidence="1">
    <location>
        <begin position="69"/>
        <end position="116"/>
    </location>
</feature>
<protein>
    <submittedName>
        <fullName evidence="2">36417_t:CDS:1</fullName>
    </submittedName>
</protein>
<sequence length="207" mass="23442">MDRFDMTGNFTIDHKGEKTIHTVELAMKKIGLQLFYMCYRKELPHGKNIPPGVIAYEHLEDSVKDGFWNSGTDLVIPGDLTSICQPLDVVVNKPFKDNLHKEWHLWMSKGGAGITKAGNLQCKDIEVVNISEDEYADEDIEVIDISEDIEIMNINIETMNVSENESIGFIDISEEIGIIDISEDNEIINSEDNNIVNLSEDIKIMIR</sequence>
<keyword evidence="3" id="KW-1185">Reference proteome</keyword>